<dbReference type="GO" id="GO:0006355">
    <property type="term" value="P:regulation of DNA-templated transcription"/>
    <property type="evidence" value="ECO:0007669"/>
    <property type="project" value="UniProtKB-UniRule"/>
</dbReference>
<keyword evidence="1" id="KW-0479">Metal-binding</keyword>
<name>A0A816VD79_BRANA</name>
<comment type="domain">
    <text evidence="1">The PHD-type zinc finger mediates the binding to H3K4me3.</text>
</comment>
<dbReference type="GO" id="GO:0008270">
    <property type="term" value="F:zinc ion binding"/>
    <property type="evidence" value="ECO:0007669"/>
    <property type="project" value="UniProtKB-KW"/>
</dbReference>
<comment type="subunit">
    <text evidence="1">Interacts with H3K4me3 and to a lesser extent with H3K4me2.</text>
</comment>
<dbReference type="InterPro" id="IPR045104">
    <property type="entry name" value="Alfin"/>
</dbReference>
<keyword evidence="1" id="KW-0862">Zinc</keyword>
<evidence type="ECO:0000256" key="1">
    <source>
        <dbReference type="RuleBase" id="RU369089"/>
    </source>
</evidence>
<dbReference type="Proteomes" id="UP001295469">
    <property type="component" value="Chromosome A03"/>
</dbReference>
<sequence length="53" mass="6467">MQRQDWLSLVAVHSDCWLLYVSSYFGARLSSNEKYVTFFHTYCFFACFWYIHV</sequence>
<accession>A0A816VD79</accession>
<keyword evidence="1" id="KW-0804">Transcription</keyword>
<gene>
    <name evidence="4" type="ORF">DARMORV10_A03P02380.1</name>
</gene>
<dbReference type="AlphaFoldDB" id="A0A816VD79"/>
<evidence type="ECO:0000259" key="3">
    <source>
        <dbReference type="Pfam" id="PF12165"/>
    </source>
</evidence>
<keyword evidence="1" id="KW-0539">Nucleus</keyword>
<organism evidence="4">
    <name type="scientific">Brassica napus</name>
    <name type="common">Rape</name>
    <dbReference type="NCBI Taxonomy" id="3708"/>
    <lineage>
        <taxon>Eukaryota</taxon>
        <taxon>Viridiplantae</taxon>
        <taxon>Streptophyta</taxon>
        <taxon>Embryophyta</taxon>
        <taxon>Tracheophyta</taxon>
        <taxon>Spermatophyta</taxon>
        <taxon>Magnoliopsida</taxon>
        <taxon>eudicotyledons</taxon>
        <taxon>Gunneridae</taxon>
        <taxon>Pentapetalae</taxon>
        <taxon>rosids</taxon>
        <taxon>malvids</taxon>
        <taxon>Brassicales</taxon>
        <taxon>Brassicaceae</taxon>
        <taxon>Brassiceae</taxon>
        <taxon>Brassica</taxon>
    </lineage>
</organism>
<keyword evidence="1" id="KW-0805">Transcription regulation</keyword>
<keyword evidence="2" id="KW-1133">Transmembrane helix</keyword>
<keyword evidence="2" id="KW-0472">Membrane</keyword>
<comment type="subcellular location">
    <subcellularLocation>
        <location evidence="1">Nucleus</location>
    </subcellularLocation>
</comment>
<evidence type="ECO:0000256" key="2">
    <source>
        <dbReference type="SAM" id="Phobius"/>
    </source>
</evidence>
<dbReference type="GO" id="GO:0005634">
    <property type="term" value="C:nucleus"/>
    <property type="evidence" value="ECO:0007669"/>
    <property type="project" value="UniProtKB-SubCell"/>
</dbReference>
<dbReference type="PANTHER" id="PTHR12321">
    <property type="entry name" value="CPG BINDING PROTEIN"/>
    <property type="match status" value="1"/>
</dbReference>
<keyword evidence="2" id="KW-0812">Transmembrane</keyword>
<dbReference type="Pfam" id="PF12165">
    <property type="entry name" value="Alfin"/>
    <property type="match status" value="1"/>
</dbReference>
<dbReference type="InterPro" id="IPR021998">
    <property type="entry name" value="Alfin_N"/>
</dbReference>
<dbReference type="EMBL" id="HG994357">
    <property type="protein sequence ID" value="CAF2118614.1"/>
    <property type="molecule type" value="Genomic_DNA"/>
</dbReference>
<proteinExistence type="inferred from homology"/>
<comment type="function">
    <text evidence="1">Histone-binding component that specifically recognizes H3 tails trimethylated on 'Lys-4' (H3K4me3), which mark transcription start sites of virtually all active genes.</text>
</comment>
<protein>
    <recommendedName>
        <fullName evidence="1">PHD finger protein ALFIN-LIKE</fullName>
    </recommendedName>
</protein>
<feature type="transmembrane region" description="Helical" evidence="2">
    <location>
        <begin position="34"/>
        <end position="51"/>
    </location>
</feature>
<comment type="similarity">
    <text evidence="1">Belongs to the Alfin family.</text>
</comment>
<feature type="domain" description="Alfin N-terminal" evidence="3">
    <location>
        <begin position="1"/>
        <end position="38"/>
    </location>
</feature>
<evidence type="ECO:0000313" key="4">
    <source>
        <dbReference type="EMBL" id="CAF2118614.1"/>
    </source>
</evidence>
<dbReference type="PANTHER" id="PTHR12321:SF119">
    <property type="entry name" value="PHD FINGER PROTEIN ALFIN-LIKE 1"/>
    <property type="match status" value="1"/>
</dbReference>
<dbReference type="GO" id="GO:0042393">
    <property type="term" value="F:histone binding"/>
    <property type="evidence" value="ECO:0007669"/>
    <property type="project" value="UniProtKB-UniRule"/>
</dbReference>
<keyword evidence="1" id="KW-0863">Zinc-finger</keyword>
<dbReference type="GO" id="GO:0006325">
    <property type="term" value="P:chromatin organization"/>
    <property type="evidence" value="ECO:0007669"/>
    <property type="project" value="UniProtKB-UniRule"/>
</dbReference>
<reference evidence="4" key="1">
    <citation type="submission" date="2021-01" db="EMBL/GenBank/DDBJ databases">
        <authorList>
            <consortium name="Genoscope - CEA"/>
            <person name="William W."/>
        </authorList>
    </citation>
    <scope>NUCLEOTIDE SEQUENCE</scope>
</reference>
<keyword evidence="1" id="KW-0156">Chromatin regulator</keyword>